<dbReference type="InParanoid" id="A0A0D2USC6"/>
<dbReference type="STRING" id="595528.A0A0D2USC6"/>
<dbReference type="InterPro" id="IPR006124">
    <property type="entry name" value="Metalloenzyme"/>
</dbReference>
<dbReference type="GO" id="GO:0006096">
    <property type="term" value="P:glycolytic process"/>
    <property type="evidence" value="ECO:0007669"/>
    <property type="project" value="UniProtKB-UniPathway"/>
</dbReference>
<dbReference type="GO" id="GO:0030145">
    <property type="term" value="F:manganese ion binding"/>
    <property type="evidence" value="ECO:0007669"/>
    <property type="project" value="InterPro"/>
</dbReference>
<evidence type="ECO:0000256" key="9">
    <source>
        <dbReference type="ARBA" id="ARBA00023211"/>
    </source>
</evidence>
<evidence type="ECO:0000256" key="13">
    <source>
        <dbReference type="PIRSR" id="PIRSR001492-1"/>
    </source>
</evidence>
<dbReference type="Pfam" id="PF01676">
    <property type="entry name" value="Metalloenzyme"/>
    <property type="match status" value="1"/>
</dbReference>
<dbReference type="RefSeq" id="XP_004343043.1">
    <property type="nucleotide sequence ID" value="XM_004342993.2"/>
</dbReference>
<feature type="binding site" evidence="14">
    <location>
        <position position="194"/>
    </location>
    <ligand>
        <name>substrate</name>
    </ligand>
</feature>
<evidence type="ECO:0000259" key="16">
    <source>
        <dbReference type="Pfam" id="PF01676"/>
    </source>
</evidence>
<feature type="binding site" evidence="15">
    <location>
        <position position="404"/>
    </location>
    <ligand>
        <name>Mn(2+)</name>
        <dbReference type="ChEBI" id="CHEBI:29035"/>
        <label>1</label>
    </ligand>
</feature>
<evidence type="ECO:0000256" key="12">
    <source>
        <dbReference type="ARBA" id="ARBA00083354"/>
    </source>
</evidence>
<feature type="domain" description="Metalloenzyme" evidence="16">
    <location>
        <begin position="8"/>
        <end position="505"/>
    </location>
</feature>
<dbReference type="UniPathway" id="UPA00109">
    <property type="reaction ID" value="UER00186"/>
</dbReference>
<feature type="binding site" evidence="14">
    <location>
        <position position="188"/>
    </location>
    <ligand>
        <name>substrate</name>
    </ligand>
</feature>
<feature type="binding site" evidence="14">
    <location>
        <begin position="156"/>
        <end position="157"/>
    </location>
    <ligand>
        <name>substrate</name>
    </ligand>
</feature>
<comment type="function">
    <text evidence="3">Catalyzes the interconversion of 2-phosphoglycerate and 3-phosphoglycerate.</text>
</comment>
<evidence type="ECO:0000313" key="18">
    <source>
        <dbReference type="EMBL" id="KJE97876.1"/>
    </source>
</evidence>
<dbReference type="InterPro" id="IPR011258">
    <property type="entry name" value="BPG-indep_PGM_N"/>
</dbReference>
<dbReference type="OMA" id="NCIHNAP"/>
<feature type="binding site" evidence="14">
    <location>
        <position position="126"/>
    </location>
    <ligand>
        <name>substrate</name>
    </ligand>
</feature>
<dbReference type="SUPFAM" id="SSF64158">
    <property type="entry name" value="2,3-Bisphosphoglycerate-independent phosphoglycerate mutase, substrate-binding domain"/>
    <property type="match status" value="1"/>
</dbReference>
<comment type="similarity">
    <text evidence="5">Belongs to the BPG-independent phosphoglycerate mutase family.</text>
</comment>
<dbReference type="GO" id="GO:0006007">
    <property type="term" value="P:glucose catabolic process"/>
    <property type="evidence" value="ECO:0007669"/>
    <property type="project" value="InterPro"/>
</dbReference>
<dbReference type="GO" id="GO:0004619">
    <property type="term" value="F:phosphoglycerate mutase activity"/>
    <property type="evidence" value="ECO:0007669"/>
    <property type="project" value="UniProtKB-EC"/>
</dbReference>
<dbReference type="Proteomes" id="UP000008743">
    <property type="component" value="Unassembled WGS sequence"/>
</dbReference>
<keyword evidence="10" id="KW-0413">Isomerase</keyword>
<feature type="binding site" evidence="15">
    <location>
        <position position="442"/>
    </location>
    <ligand>
        <name>Mn(2+)</name>
        <dbReference type="ChEBI" id="CHEBI:29035"/>
        <label>2</label>
    </ligand>
</feature>
<organism evidence="18 19">
    <name type="scientific">Capsaspora owczarzaki (strain ATCC 30864)</name>
    <dbReference type="NCBI Taxonomy" id="595528"/>
    <lineage>
        <taxon>Eukaryota</taxon>
        <taxon>Filasterea</taxon>
        <taxon>Capsaspora</taxon>
    </lineage>
</organism>
<dbReference type="PANTHER" id="PTHR31637">
    <property type="entry name" value="2,3-BISPHOSPHOGLYCERATE-INDEPENDENT PHOSPHOGLYCERATE MUTASE"/>
    <property type="match status" value="1"/>
</dbReference>
<dbReference type="Gene3D" id="3.40.720.10">
    <property type="entry name" value="Alkaline Phosphatase, subunit A"/>
    <property type="match status" value="1"/>
</dbReference>
<evidence type="ECO:0000256" key="7">
    <source>
        <dbReference type="ARBA" id="ARBA00022723"/>
    </source>
</evidence>
<feature type="binding site" evidence="15">
    <location>
        <position position="441"/>
    </location>
    <ligand>
        <name>Mn(2+)</name>
        <dbReference type="ChEBI" id="CHEBI:29035"/>
        <label>2</label>
    </ligand>
</feature>
<dbReference type="eggNOG" id="KOG4513">
    <property type="taxonomic scope" value="Eukaryota"/>
</dbReference>
<dbReference type="InterPro" id="IPR036646">
    <property type="entry name" value="PGAM_B_sf"/>
</dbReference>
<dbReference type="PIRSF" id="PIRSF001492">
    <property type="entry name" value="IPGAM"/>
    <property type="match status" value="1"/>
</dbReference>
<evidence type="ECO:0000256" key="2">
    <source>
        <dbReference type="ARBA" id="ARBA00001936"/>
    </source>
</evidence>
<dbReference type="NCBIfam" id="TIGR01307">
    <property type="entry name" value="pgm_bpd_ind"/>
    <property type="match status" value="1"/>
</dbReference>
<dbReference type="FunFam" id="3.40.1450.10:FF:000001">
    <property type="entry name" value="2,3-bisphosphoglycerate-independent phosphoglycerate mutase"/>
    <property type="match status" value="1"/>
</dbReference>
<accession>A0A0D2USC6</accession>
<evidence type="ECO:0000256" key="1">
    <source>
        <dbReference type="ARBA" id="ARBA00000370"/>
    </source>
</evidence>
<evidence type="ECO:0000256" key="6">
    <source>
        <dbReference type="ARBA" id="ARBA00012026"/>
    </source>
</evidence>
<evidence type="ECO:0000256" key="15">
    <source>
        <dbReference type="PIRSR" id="PIRSR001492-3"/>
    </source>
</evidence>
<evidence type="ECO:0000256" key="11">
    <source>
        <dbReference type="ARBA" id="ARBA00071648"/>
    </source>
</evidence>
<comment type="pathway">
    <text evidence="4">Carbohydrate degradation; glycolysis; pyruvate from D-glyceraldehyde 3-phosphate: step 3/5.</text>
</comment>
<dbReference type="EMBL" id="KE346375">
    <property type="protein sequence ID" value="KJE97876.1"/>
    <property type="molecule type" value="Genomic_DNA"/>
</dbReference>
<evidence type="ECO:0000313" key="19">
    <source>
        <dbReference type="Proteomes" id="UP000008743"/>
    </source>
</evidence>
<feature type="binding site" evidence="15">
    <location>
        <position position="459"/>
    </location>
    <ligand>
        <name>Mn(2+)</name>
        <dbReference type="ChEBI" id="CHEBI:29035"/>
        <label>1</label>
    </ligand>
</feature>
<dbReference type="Pfam" id="PF06415">
    <property type="entry name" value="iPGM_N"/>
    <property type="match status" value="1"/>
</dbReference>
<evidence type="ECO:0000256" key="4">
    <source>
        <dbReference type="ARBA" id="ARBA00004798"/>
    </source>
</evidence>
<feature type="binding site" evidence="15">
    <location>
        <position position="400"/>
    </location>
    <ligand>
        <name>Mn(2+)</name>
        <dbReference type="ChEBI" id="CHEBI:29035"/>
        <label>1</label>
    </ligand>
</feature>
<keyword evidence="8" id="KW-0324">Glycolysis</keyword>
<dbReference type="OrthoDB" id="1886626at2759"/>
<feature type="binding site" evidence="14">
    <location>
        <begin position="261"/>
        <end position="264"/>
    </location>
    <ligand>
        <name>substrate</name>
    </ligand>
</feature>
<evidence type="ECO:0000256" key="5">
    <source>
        <dbReference type="ARBA" id="ARBA00008819"/>
    </source>
</evidence>
<reference evidence="19" key="1">
    <citation type="submission" date="2011-02" db="EMBL/GenBank/DDBJ databases">
        <title>The Genome Sequence of Capsaspora owczarzaki ATCC 30864.</title>
        <authorList>
            <person name="Russ C."/>
            <person name="Cuomo C."/>
            <person name="Burger G."/>
            <person name="Gray M.W."/>
            <person name="Holland P.W.H."/>
            <person name="King N."/>
            <person name="Lang F.B.F."/>
            <person name="Roger A.J."/>
            <person name="Ruiz-Trillo I."/>
            <person name="Young S.K."/>
            <person name="Zeng Q."/>
            <person name="Gargeya S."/>
            <person name="Alvarado L."/>
            <person name="Berlin A."/>
            <person name="Chapman S.B."/>
            <person name="Chen Z."/>
            <person name="Freedman E."/>
            <person name="Gellesch M."/>
            <person name="Goldberg J."/>
            <person name="Griggs A."/>
            <person name="Gujja S."/>
            <person name="Heilman E."/>
            <person name="Heiman D."/>
            <person name="Howarth C."/>
            <person name="Mehta T."/>
            <person name="Neiman D."/>
            <person name="Pearson M."/>
            <person name="Roberts A."/>
            <person name="Saif S."/>
            <person name="Shea T."/>
            <person name="Shenoy N."/>
            <person name="Sisk P."/>
            <person name="Stolte C."/>
            <person name="Sykes S."/>
            <person name="White J."/>
            <person name="Yandava C."/>
            <person name="Haas B."/>
            <person name="Nusbaum C."/>
            <person name="Birren B."/>
        </authorList>
    </citation>
    <scope>NUCLEOTIDE SEQUENCE</scope>
    <source>
        <strain evidence="19">ATCC 30864</strain>
    </source>
</reference>
<feature type="domain" description="BPG-independent PGAM N-terminal" evidence="17">
    <location>
        <begin position="85"/>
        <end position="296"/>
    </location>
</feature>
<protein>
    <recommendedName>
        <fullName evidence="11">2,3-bisphosphoglycerate-independent phosphoglycerate mutase</fullName>
        <ecNumber evidence="6">5.4.2.12</ecNumber>
    </recommendedName>
    <alternativeName>
        <fullName evidence="12">Cofactor-independent phosphoglycerate mutase homolog</fullName>
    </alternativeName>
</protein>
<dbReference type="GO" id="GO:0005737">
    <property type="term" value="C:cytoplasm"/>
    <property type="evidence" value="ECO:0007669"/>
    <property type="project" value="InterPro"/>
</dbReference>
<feature type="binding site" evidence="15">
    <location>
        <position position="15"/>
    </location>
    <ligand>
        <name>Mn(2+)</name>
        <dbReference type="ChEBI" id="CHEBI:29035"/>
        <label>2</label>
    </ligand>
</feature>
<dbReference type="PANTHER" id="PTHR31637:SF0">
    <property type="entry name" value="2,3-BISPHOSPHOGLYCERATE-INDEPENDENT PHOSPHOGLYCERATE MUTASE"/>
    <property type="match status" value="1"/>
</dbReference>
<name>A0A0D2USC6_CAPO3</name>
<sequence>MAATVANKACLIVIDGWGISPEENGNAIVHAKTPVMTRLATEYPHVPLEAAGLAVGLPAGLMGNSEVGHMNVGAGRVVYQDIVRIELDIERGRFAENPRLVAAFNRAKQGNGRLHLLGLVSDGGVHSHINHLYAFLAAAKAANVAQTFVQFFADGRDTSPMSGVSFIESLLAKLRELNYGKLATIMGRYYAMDRDKRWERIKIAFDGLVSGEGEHVSEDKLIERVKELYANNETDEFLKPLIVNEAGLIQDGDTLVFINFRSDRMREIAESFGVKAPFEPKRTPADLHITTMTQYKAEYPFPQLFPPQSLGDVLSEWLAKKSILQYHVAETEKYAHVTFFFNGGREQSFEGEDRKVVPSPKVATYDLQPEMNADGVATEVVAGIESGKYPFVLCNFAPPDMVGHTGKFEQAVKGVEATDAAIGRIFEACEKHGYILFITADHGNAEKMLDGKGGAHTAHTTNPVPFIITDKSRKLLPNPPVGRDGPANFALCDVAPTVLNVMGLDTPAEMTGHSVFA</sequence>
<gene>
    <name evidence="18" type="ORF">CAOG_007955</name>
</gene>
<proteinExistence type="inferred from homology"/>
<feature type="active site" description="Phosphoserine intermediate" evidence="13">
    <location>
        <position position="65"/>
    </location>
</feature>
<evidence type="ECO:0000256" key="10">
    <source>
        <dbReference type="ARBA" id="ARBA00023235"/>
    </source>
</evidence>
<dbReference type="EC" id="5.4.2.12" evidence="6"/>
<dbReference type="Gene3D" id="3.40.1450.10">
    <property type="entry name" value="BPG-independent phosphoglycerate mutase, domain B"/>
    <property type="match status" value="1"/>
</dbReference>
<dbReference type="InterPro" id="IPR017850">
    <property type="entry name" value="Alkaline_phosphatase_core_sf"/>
</dbReference>
<comment type="cofactor">
    <cofactor evidence="2">
        <name>Mn(2+)</name>
        <dbReference type="ChEBI" id="CHEBI:29035"/>
    </cofactor>
</comment>
<dbReference type="CDD" id="cd16010">
    <property type="entry name" value="iPGM"/>
    <property type="match status" value="1"/>
</dbReference>
<comment type="catalytic activity">
    <reaction evidence="1">
        <text>(2R)-2-phosphoglycerate = (2R)-3-phosphoglycerate</text>
        <dbReference type="Rhea" id="RHEA:15901"/>
        <dbReference type="ChEBI" id="CHEBI:58272"/>
        <dbReference type="ChEBI" id="CHEBI:58289"/>
        <dbReference type="EC" id="5.4.2.12"/>
    </reaction>
</comment>
<dbReference type="AlphaFoldDB" id="A0A0D2USC6"/>
<feature type="binding site" evidence="15">
    <location>
        <position position="65"/>
    </location>
    <ligand>
        <name>Mn(2+)</name>
        <dbReference type="ChEBI" id="CHEBI:29035"/>
        <label>2</label>
    </ligand>
</feature>
<keyword evidence="9 15" id="KW-0464">Manganese</keyword>
<evidence type="ECO:0000256" key="14">
    <source>
        <dbReference type="PIRSR" id="PIRSR001492-2"/>
    </source>
</evidence>
<dbReference type="PhylomeDB" id="A0A0D2USC6"/>
<keyword evidence="19" id="KW-1185">Reference proteome</keyword>
<dbReference type="SUPFAM" id="SSF53649">
    <property type="entry name" value="Alkaline phosphatase-like"/>
    <property type="match status" value="1"/>
</dbReference>
<feature type="binding site" evidence="14">
    <location>
        <position position="333"/>
    </location>
    <ligand>
        <name>substrate</name>
    </ligand>
</feature>
<evidence type="ECO:0000256" key="3">
    <source>
        <dbReference type="ARBA" id="ARBA00002315"/>
    </source>
</evidence>
<dbReference type="HAMAP" id="MF_01038">
    <property type="entry name" value="GpmI"/>
    <property type="match status" value="1"/>
</dbReference>
<evidence type="ECO:0000259" key="17">
    <source>
        <dbReference type="Pfam" id="PF06415"/>
    </source>
</evidence>
<keyword evidence="7 15" id="KW-0479">Metal-binding</keyword>
<evidence type="ECO:0000256" key="8">
    <source>
        <dbReference type="ARBA" id="ARBA00023152"/>
    </source>
</evidence>
<dbReference type="InterPro" id="IPR005995">
    <property type="entry name" value="Pgm_bpd_ind"/>
</dbReference>